<evidence type="ECO:0000313" key="2">
    <source>
        <dbReference type="Proteomes" id="UP001258434"/>
    </source>
</evidence>
<comment type="caution">
    <text evidence="1">The sequence shown here is derived from an EMBL/GenBank/DDBJ whole genome shotgun (WGS) entry which is preliminary data.</text>
</comment>
<dbReference type="EMBL" id="JAVFHL010000002">
    <property type="protein sequence ID" value="MDT6978099.1"/>
    <property type="molecule type" value="Genomic_DNA"/>
</dbReference>
<dbReference type="Proteomes" id="UP001258434">
    <property type="component" value="Unassembled WGS sequence"/>
</dbReference>
<dbReference type="Gene3D" id="1.10.3790.10">
    <property type="entry name" value="NinB"/>
    <property type="match status" value="1"/>
</dbReference>
<name>A0ABD5G0T0_BACFG</name>
<dbReference type="SUPFAM" id="SSF103370">
    <property type="entry name" value="NinB"/>
    <property type="match status" value="1"/>
</dbReference>
<evidence type="ECO:0000313" key="1">
    <source>
        <dbReference type="EMBL" id="MDT6978099.1"/>
    </source>
</evidence>
<gene>
    <name evidence="1" type="ORF">BFGS077_003411</name>
</gene>
<dbReference type="RefSeq" id="WP_009292913.1">
    <property type="nucleotide sequence ID" value="NZ_GL945046.1"/>
</dbReference>
<dbReference type="AlphaFoldDB" id="A0ABD5G0T0"/>
<sequence>MSLYDTSNPLQKEQFKARSAKLAESGKVVELTEKKPKRSLQSNKYLHVILGYFACETGNTLEWVKQQYYKKLVNPSIFIRERDDKYLGRIKILRSSADLDSGEMATSITRFRNWASAECGIYLPSSEEDRLIQLMEIEIERNKDYL</sequence>
<proteinExistence type="predicted"/>
<dbReference type="InterPro" id="IPR036619">
    <property type="entry name" value="NinB_sf"/>
</dbReference>
<accession>A0ABD5G0T0</accession>
<protein>
    <submittedName>
        <fullName evidence="1">Uncharacterized protein</fullName>
    </submittedName>
</protein>
<reference evidence="2" key="1">
    <citation type="submission" date="2023-07" db="EMBL/GenBank/DDBJ databases">
        <title>A gut symbiont ubiquitin homologue binds and inactivates peptidyl-prolyl isomerase to mediate the interbacterial arms race in the human gut.</title>
        <authorList>
            <person name="Jiang K."/>
            <person name="Li W."/>
            <person name="Tong M."/>
            <person name="Xu J."/>
            <person name="Chen Z."/>
            <person name="Yang Y."/>
            <person name="Zang Y."/>
            <person name="Jiao X."/>
            <person name="Liu C."/>
            <person name="Lim B."/>
            <person name="Jiang X."/>
            <person name="Wang J."/>
            <person name="Wu D."/>
            <person name="Wang M."/>
            <person name="Liu S.-J."/>
            <person name="Shao F."/>
            <person name="Gao X."/>
        </authorList>
    </citation>
    <scope>NUCLEOTIDE SEQUENCE [LARGE SCALE GENOMIC DNA]</scope>
    <source>
        <strain evidence="2">GS077</strain>
    </source>
</reference>
<organism evidence="1 2">
    <name type="scientific">Bacteroides fragilis</name>
    <dbReference type="NCBI Taxonomy" id="817"/>
    <lineage>
        <taxon>Bacteria</taxon>
        <taxon>Pseudomonadati</taxon>
        <taxon>Bacteroidota</taxon>
        <taxon>Bacteroidia</taxon>
        <taxon>Bacteroidales</taxon>
        <taxon>Bacteroidaceae</taxon>
        <taxon>Bacteroides</taxon>
    </lineage>
</organism>
<reference evidence="1 2" key="2">
    <citation type="submission" date="2023-08" db="EMBL/GenBank/DDBJ databases">
        <authorList>
            <person name="Du M."/>
            <person name="Liu C."/>
            <person name="Liu S.-J."/>
        </authorList>
    </citation>
    <scope>NUCLEOTIDE SEQUENCE [LARGE SCALE GENOMIC DNA]</scope>
    <source>
        <strain evidence="1 2">GS077</strain>
    </source>
</reference>